<name>A0A929KUR5_9SPHI</name>
<organism evidence="1 2">
    <name type="scientific">Mucilaginibacter myungsuensis</name>
    <dbReference type="NCBI Taxonomy" id="649104"/>
    <lineage>
        <taxon>Bacteria</taxon>
        <taxon>Pseudomonadati</taxon>
        <taxon>Bacteroidota</taxon>
        <taxon>Sphingobacteriia</taxon>
        <taxon>Sphingobacteriales</taxon>
        <taxon>Sphingobacteriaceae</taxon>
        <taxon>Mucilaginibacter</taxon>
    </lineage>
</organism>
<sequence length="63" mass="7019">MTINNKHMEFDEFAKKFIDTLSAGLRQMTEKAAANNESLVIGNIDGTSRLVPAKELLKTLPKK</sequence>
<protein>
    <submittedName>
        <fullName evidence="1">Uncharacterized protein</fullName>
    </submittedName>
</protein>
<reference evidence="1" key="1">
    <citation type="submission" date="2020-10" db="EMBL/GenBank/DDBJ databases">
        <title>Mucilaginibacter mali sp. nov., isolated from rhizosphere soil of apple orchard.</title>
        <authorList>
            <person name="Lee J.-S."/>
            <person name="Kim H.S."/>
            <person name="Kim J.-S."/>
        </authorList>
    </citation>
    <scope>NUCLEOTIDE SEQUENCE</scope>
    <source>
        <strain evidence="1">KCTC 22746</strain>
    </source>
</reference>
<dbReference type="Proteomes" id="UP000622475">
    <property type="component" value="Unassembled WGS sequence"/>
</dbReference>
<gene>
    <name evidence="1" type="ORF">IRJ16_08525</name>
</gene>
<dbReference type="EMBL" id="JADFFL010000003">
    <property type="protein sequence ID" value="MBE9661929.1"/>
    <property type="molecule type" value="Genomic_DNA"/>
</dbReference>
<comment type="caution">
    <text evidence="1">The sequence shown here is derived from an EMBL/GenBank/DDBJ whole genome shotgun (WGS) entry which is preliminary data.</text>
</comment>
<accession>A0A929KUR5</accession>
<proteinExistence type="predicted"/>
<evidence type="ECO:0000313" key="1">
    <source>
        <dbReference type="EMBL" id="MBE9661929.1"/>
    </source>
</evidence>
<evidence type="ECO:0000313" key="2">
    <source>
        <dbReference type="Proteomes" id="UP000622475"/>
    </source>
</evidence>
<dbReference type="RefSeq" id="WP_194111134.1">
    <property type="nucleotide sequence ID" value="NZ_JADFFL010000003.1"/>
</dbReference>
<keyword evidence="2" id="KW-1185">Reference proteome</keyword>
<dbReference type="AlphaFoldDB" id="A0A929KUR5"/>